<evidence type="ECO:0000259" key="14">
    <source>
        <dbReference type="Pfam" id="PF06664"/>
    </source>
</evidence>
<evidence type="ECO:0000256" key="12">
    <source>
        <dbReference type="ARBA" id="ARBA00034107"/>
    </source>
</evidence>
<keyword evidence="16" id="KW-1185">Reference proteome</keyword>
<dbReference type="GO" id="GO:0017147">
    <property type="term" value="F:Wnt-protein binding"/>
    <property type="evidence" value="ECO:0007669"/>
    <property type="project" value="InterPro"/>
</dbReference>
<comment type="caution">
    <text evidence="15">The sequence shown here is derived from an EMBL/GenBank/DDBJ whole genome shotgun (WGS) entry which is preliminary data.</text>
</comment>
<evidence type="ECO:0000256" key="5">
    <source>
        <dbReference type="ARBA" id="ARBA00022989"/>
    </source>
</evidence>
<name>A0A1Y3BGD7_EURMA</name>
<comment type="subunit">
    <text evidence="10">Interacts with wg; in the Golgi. Interacts with Vps35, a component of the retromer complex; wls stability is regulated by Vps35.</text>
</comment>
<evidence type="ECO:0000256" key="3">
    <source>
        <dbReference type="ARBA" id="ARBA00015887"/>
    </source>
</evidence>
<dbReference type="GO" id="GO:0016055">
    <property type="term" value="P:Wnt signaling pathway"/>
    <property type="evidence" value="ECO:0007669"/>
    <property type="project" value="InterPro"/>
</dbReference>
<evidence type="ECO:0000313" key="16">
    <source>
        <dbReference type="Proteomes" id="UP000194236"/>
    </source>
</evidence>
<keyword evidence="7" id="KW-0628">Postsynaptic cell membrane</keyword>
<evidence type="ECO:0000256" key="1">
    <source>
        <dbReference type="ARBA" id="ARBA00004337"/>
    </source>
</evidence>
<dbReference type="GO" id="GO:0061355">
    <property type="term" value="P:Wnt protein secretion"/>
    <property type="evidence" value="ECO:0007669"/>
    <property type="project" value="TreeGrafter"/>
</dbReference>
<evidence type="ECO:0000256" key="7">
    <source>
        <dbReference type="ARBA" id="ARBA00023257"/>
    </source>
</evidence>
<dbReference type="Proteomes" id="UP000194236">
    <property type="component" value="Unassembled WGS sequence"/>
</dbReference>
<dbReference type="GO" id="GO:0045211">
    <property type="term" value="C:postsynaptic membrane"/>
    <property type="evidence" value="ECO:0007669"/>
    <property type="project" value="UniProtKB-SubCell"/>
</dbReference>
<dbReference type="EMBL" id="MUJZ01025621">
    <property type="protein sequence ID" value="OTF78938.1"/>
    <property type="molecule type" value="Genomic_DNA"/>
</dbReference>
<evidence type="ECO:0000256" key="13">
    <source>
        <dbReference type="SAM" id="Phobius"/>
    </source>
</evidence>
<feature type="transmembrane region" description="Helical" evidence="13">
    <location>
        <begin position="12"/>
        <end position="36"/>
    </location>
</feature>
<evidence type="ECO:0000256" key="6">
    <source>
        <dbReference type="ARBA" id="ARBA00023136"/>
    </source>
</evidence>
<feature type="transmembrane region" description="Helical" evidence="13">
    <location>
        <begin position="56"/>
        <end position="81"/>
    </location>
</feature>
<feature type="domain" description="Wntless-like transmembrane" evidence="14">
    <location>
        <begin position="10"/>
        <end position="85"/>
    </location>
</feature>
<accession>A0A1Y3BGD7</accession>
<evidence type="ECO:0000256" key="4">
    <source>
        <dbReference type="ARBA" id="ARBA00022692"/>
    </source>
</evidence>
<reference evidence="15 16" key="1">
    <citation type="submission" date="2017-03" db="EMBL/GenBank/DDBJ databases">
        <title>Genome Survey of Euroglyphus maynei.</title>
        <authorList>
            <person name="Arlian L.G."/>
            <person name="Morgan M.S."/>
            <person name="Rider S.D."/>
        </authorList>
    </citation>
    <scope>NUCLEOTIDE SEQUENCE [LARGE SCALE GENOMIC DNA]</scope>
    <source>
        <strain evidence="15">Arlian Lab</strain>
        <tissue evidence="15">Whole body</tissue>
    </source>
</reference>
<evidence type="ECO:0000256" key="9">
    <source>
        <dbReference type="ARBA" id="ARBA00025339"/>
    </source>
</evidence>
<evidence type="ECO:0000313" key="15">
    <source>
        <dbReference type="EMBL" id="OTF78938.1"/>
    </source>
</evidence>
<dbReference type="PANTHER" id="PTHR13449:SF2">
    <property type="entry name" value="PROTEIN WNTLESS HOMOLOG"/>
    <property type="match status" value="1"/>
</dbReference>
<dbReference type="GO" id="GO:0006886">
    <property type="term" value="P:intracellular protein transport"/>
    <property type="evidence" value="ECO:0007669"/>
    <property type="project" value="TreeGrafter"/>
</dbReference>
<comment type="function">
    <text evidence="9">A segment polarity gene required for wingless (wg)-dependent patterning processes, acting in both wg-sending cells and wg-target cells. In non-neuronal cells wls directs wg secretion. The wls traffic loop encompasses the Golgi, the cell surface, an endocytic compartment and a retrograde route leading back to the Golgi, and involves clathrin-mediated endocytosis and the retromer complex (a conserved protein complex consisting of Vps35 and Vps26). In neuronal cells (the larval motorneuron NMJ), the wg signal moves across the synapse via the release of wls-containing exosome-like vesicles. Postsynaptic wls is required for the trafficking of fz2 through the fz2-interacting protein Grip.</text>
</comment>
<gene>
    <name evidence="15" type="ORF">BLA29_002311</name>
</gene>
<protein>
    <recommendedName>
        <fullName evidence="3">Protein wntless</fullName>
    </recommendedName>
</protein>
<dbReference type="GO" id="GO:0005789">
    <property type="term" value="C:endoplasmic reticulum membrane"/>
    <property type="evidence" value="ECO:0007669"/>
    <property type="project" value="UniProtKB-SubCell"/>
</dbReference>
<dbReference type="GO" id="GO:0042734">
    <property type="term" value="C:presynaptic membrane"/>
    <property type="evidence" value="ECO:0007669"/>
    <property type="project" value="UniProtKB-SubCell"/>
</dbReference>
<keyword evidence="4 13" id="KW-0812">Transmembrane</keyword>
<keyword evidence="5 13" id="KW-1133">Transmembrane helix</keyword>
<keyword evidence="6 13" id="KW-0472">Membrane</keyword>
<sequence length="145" mass="16840">MPTARRLIYQGVIFRFKFLLIATFVCATCTIIAYIMGQVSEDQWYWDDQRSFLNSLQWSSAMFTTVFALWNCYVMTLLILYAPSHKGMDGSDTDEMSVEFTRLTDNDLNDGQARINYSGISRQQNQKPQYEMSLLQELATKRNIS</sequence>
<dbReference type="OrthoDB" id="5804250at2759"/>
<dbReference type="PANTHER" id="PTHR13449">
    <property type="entry name" value="INTEGRAL MEMBRANE PROTEIN GPR177"/>
    <property type="match status" value="1"/>
</dbReference>
<comment type="subcellular location">
    <subcellularLocation>
        <location evidence="2">Endoplasmic reticulum membrane</location>
        <topology evidence="2">Multi-pass membrane protein</topology>
    </subcellularLocation>
    <subcellularLocation>
        <location evidence="1">Endosome membrane</location>
        <topology evidence="1">Multi-pass membrane protein</topology>
    </subcellularLocation>
    <subcellularLocation>
        <location evidence="11">Postsynaptic cell membrane</location>
        <topology evidence="11">Multi-pass membrane protein</topology>
    </subcellularLocation>
    <subcellularLocation>
        <location evidence="12">Presynaptic cell membrane</location>
        <topology evidence="12">Multi-pass membrane protein</topology>
    </subcellularLocation>
</comment>
<evidence type="ECO:0000256" key="2">
    <source>
        <dbReference type="ARBA" id="ARBA00004477"/>
    </source>
</evidence>
<dbReference type="InterPro" id="IPR047843">
    <property type="entry name" value="WLS-like_TM"/>
</dbReference>
<dbReference type="GO" id="GO:0010008">
    <property type="term" value="C:endosome membrane"/>
    <property type="evidence" value="ECO:0007669"/>
    <property type="project" value="UniProtKB-SubCell"/>
</dbReference>
<evidence type="ECO:0000256" key="11">
    <source>
        <dbReference type="ARBA" id="ARBA00034104"/>
    </source>
</evidence>
<keyword evidence="7" id="KW-0770">Synapse</keyword>
<evidence type="ECO:0000256" key="8">
    <source>
        <dbReference type="ARBA" id="ARBA00023273"/>
    </source>
</evidence>
<evidence type="ECO:0000256" key="10">
    <source>
        <dbReference type="ARBA" id="ARBA00025880"/>
    </source>
</evidence>
<proteinExistence type="predicted"/>
<dbReference type="InterPro" id="IPR009551">
    <property type="entry name" value="Wntless"/>
</dbReference>
<dbReference type="AlphaFoldDB" id="A0A1Y3BGD7"/>
<keyword evidence="8" id="KW-0966">Cell projection</keyword>
<dbReference type="Pfam" id="PF06664">
    <property type="entry name" value="WLS-like_TM"/>
    <property type="match status" value="1"/>
</dbReference>
<organism evidence="15 16">
    <name type="scientific">Euroglyphus maynei</name>
    <name type="common">Mayne's house dust mite</name>
    <dbReference type="NCBI Taxonomy" id="6958"/>
    <lineage>
        <taxon>Eukaryota</taxon>
        <taxon>Metazoa</taxon>
        <taxon>Ecdysozoa</taxon>
        <taxon>Arthropoda</taxon>
        <taxon>Chelicerata</taxon>
        <taxon>Arachnida</taxon>
        <taxon>Acari</taxon>
        <taxon>Acariformes</taxon>
        <taxon>Sarcoptiformes</taxon>
        <taxon>Astigmata</taxon>
        <taxon>Psoroptidia</taxon>
        <taxon>Analgoidea</taxon>
        <taxon>Pyroglyphidae</taxon>
        <taxon>Pyroglyphinae</taxon>
        <taxon>Euroglyphus</taxon>
    </lineage>
</organism>